<feature type="compositionally biased region" description="Low complexity" evidence="4">
    <location>
        <begin position="49"/>
        <end position="70"/>
    </location>
</feature>
<dbReference type="GO" id="GO:0048471">
    <property type="term" value="C:perinuclear region of cytoplasm"/>
    <property type="evidence" value="ECO:0007669"/>
    <property type="project" value="TreeGrafter"/>
</dbReference>
<keyword evidence="6" id="KW-1185">Reference proteome</keyword>
<dbReference type="GO" id="GO:0005096">
    <property type="term" value="F:GTPase activator activity"/>
    <property type="evidence" value="ECO:0007669"/>
    <property type="project" value="UniProtKB-KW"/>
</dbReference>
<evidence type="ECO:0000256" key="3">
    <source>
        <dbReference type="ARBA" id="ARBA00022737"/>
    </source>
</evidence>
<reference evidence="5" key="1">
    <citation type="submission" date="2021-05" db="EMBL/GenBank/DDBJ databases">
        <title>The genome of the haptophyte Pavlova lutheri (Diacronema luteri, Pavlovales) - a model for lipid biosynthesis in eukaryotic algae.</title>
        <authorList>
            <person name="Hulatt C.J."/>
            <person name="Posewitz M.C."/>
        </authorList>
    </citation>
    <scope>NUCLEOTIDE SEQUENCE</scope>
    <source>
        <strain evidence="5">NIVA-4/92</strain>
    </source>
</reference>
<evidence type="ECO:0000313" key="5">
    <source>
        <dbReference type="EMBL" id="KAG8460454.1"/>
    </source>
</evidence>
<dbReference type="InterPro" id="IPR001611">
    <property type="entry name" value="Leu-rich_rpt"/>
</dbReference>
<sequence>MSRICTRPSSEELHGGLIFSVLAARQSERLELEAARAAFVDSLAPAAPATAAPLSPSPRSRAPSAARAKPLAPPPPAVCAFVERGAALARPTPPDLVLALVVGWQADSIDAASGERSRLLGVHGGAFRELLRTCAFRSVNADVEADADAGICATVDADAIADDDAAPAASHRFACPAEICIGRRVLSPPGARSLAALLALSADVRVLDVADVQLAPEGACLLVRALRFAPALRTLSLAGNVLGGAPGSTSAAVTAALAAELRRPRGALTALDLSHSRLGDAGARALARALARGGGVGTDEKEKENKSRMNTSLRRLCLRASGLGDVGAHEFASCLAPVERGGAGAQHRPLALEELDLSHNSIGPAGATALVALLGALERARGAHAALGGGAARLRALTLTRNKLTMDAASLLARAASGVRPLAGAPGCAGMLASPLARAASGVRPLAGAPGGAGMLASPPLSSCPSAATAVTRRGRGARRPDSPTPSPPSGTAPRVPALGGTPWSDATATAPALALSCVRDADAQLLAHDLRTDARLRSLRLSASRLSDSAALVLALALRTNHALRELDLMGNALANAAAAALGEALRGGRNTTLAILGLRNNSIADDGAAALADALADNRSLRCLSLARNRLTDACAQSVVALLNANTALRALQLGGNLVGAVPRLAIRAAWDRHAERAAGGVLDLS</sequence>
<keyword evidence="2" id="KW-0433">Leucine-rich repeat</keyword>
<keyword evidence="1" id="KW-0343">GTPase activation</keyword>
<dbReference type="InterPro" id="IPR027038">
    <property type="entry name" value="RanGap"/>
</dbReference>
<feature type="region of interest" description="Disordered" evidence="4">
    <location>
        <begin position="457"/>
        <end position="504"/>
    </location>
</feature>
<name>A0A8J5XAF4_DIALT</name>
<evidence type="ECO:0000256" key="4">
    <source>
        <dbReference type="SAM" id="MobiDB-lite"/>
    </source>
</evidence>
<dbReference type="GO" id="GO:0031267">
    <property type="term" value="F:small GTPase binding"/>
    <property type="evidence" value="ECO:0007669"/>
    <property type="project" value="TreeGrafter"/>
</dbReference>
<dbReference type="InterPro" id="IPR032675">
    <property type="entry name" value="LRR_dom_sf"/>
</dbReference>
<dbReference type="PANTHER" id="PTHR24113:SF12">
    <property type="entry name" value="RAN GTPASE-ACTIVATING PROTEIN 1"/>
    <property type="match status" value="1"/>
</dbReference>
<dbReference type="EMBL" id="JAGTXO010000032">
    <property type="protein sequence ID" value="KAG8460454.1"/>
    <property type="molecule type" value="Genomic_DNA"/>
</dbReference>
<dbReference type="PANTHER" id="PTHR24113">
    <property type="entry name" value="RAN GTPASE-ACTIVATING PROTEIN 1"/>
    <property type="match status" value="1"/>
</dbReference>
<dbReference type="AlphaFoldDB" id="A0A8J5XAF4"/>
<dbReference type="SUPFAM" id="SSF52047">
    <property type="entry name" value="RNI-like"/>
    <property type="match status" value="1"/>
</dbReference>
<feature type="compositionally biased region" description="Low complexity" evidence="4">
    <location>
        <begin position="457"/>
        <end position="472"/>
    </location>
</feature>
<dbReference type="GO" id="GO:0005829">
    <property type="term" value="C:cytosol"/>
    <property type="evidence" value="ECO:0007669"/>
    <property type="project" value="TreeGrafter"/>
</dbReference>
<gene>
    <name evidence="5" type="ORF">KFE25_013104</name>
</gene>
<accession>A0A8J5XAF4</accession>
<feature type="region of interest" description="Disordered" evidence="4">
    <location>
        <begin position="49"/>
        <end position="72"/>
    </location>
</feature>
<dbReference type="GO" id="GO:0005634">
    <property type="term" value="C:nucleus"/>
    <property type="evidence" value="ECO:0007669"/>
    <property type="project" value="TreeGrafter"/>
</dbReference>
<evidence type="ECO:0000256" key="1">
    <source>
        <dbReference type="ARBA" id="ARBA00022468"/>
    </source>
</evidence>
<dbReference type="SMART" id="SM00368">
    <property type="entry name" value="LRR_RI"/>
    <property type="match status" value="10"/>
</dbReference>
<evidence type="ECO:0000313" key="6">
    <source>
        <dbReference type="Proteomes" id="UP000751190"/>
    </source>
</evidence>
<dbReference type="GO" id="GO:0006913">
    <property type="term" value="P:nucleocytoplasmic transport"/>
    <property type="evidence" value="ECO:0007669"/>
    <property type="project" value="TreeGrafter"/>
</dbReference>
<proteinExistence type="predicted"/>
<protein>
    <submittedName>
        <fullName evidence="5">Uncharacterized protein</fullName>
    </submittedName>
</protein>
<evidence type="ECO:0000256" key="2">
    <source>
        <dbReference type="ARBA" id="ARBA00022614"/>
    </source>
</evidence>
<organism evidence="5 6">
    <name type="scientific">Diacronema lutheri</name>
    <name type="common">Unicellular marine alga</name>
    <name type="synonym">Monochrysis lutheri</name>
    <dbReference type="NCBI Taxonomy" id="2081491"/>
    <lineage>
        <taxon>Eukaryota</taxon>
        <taxon>Haptista</taxon>
        <taxon>Haptophyta</taxon>
        <taxon>Pavlovophyceae</taxon>
        <taxon>Pavlovales</taxon>
        <taxon>Pavlovaceae</taxon>
        <taxon>Diacronema</taxon>
    </lineage>
</organism>
<dbReference type="Proteomes" id="UP000751190">
    <property type="component" value="Unassembled WGS sequence"/>
</dbReference>
<dbReference type="Gene3D" id="3.80.10.10">
    <property type="entry name" value="Ribonuclease Inhibitor"/>
    <property type="match status" value="3"/>
</dbReference>
<keyword evidence="3" id="KW-0677">Repeat</keyword>
<dbReference type="Pfam" id="PF13516">
    <property type="entry name" value="LRR_6"/>
    <property type="match status" value="5"/>
</dbReference>
<comment type="caution">
    <text evidence="5">The sequence shown here is derived from an EMBL/GenBank/DDBJ whole genome shotgun (WGS) entry which is preliminary data.</text>
</comment>